<evidence type="ECO:0000313" key="16">
    <source>
        <dbReference type="Proteomes" id="UP000002009"/>
    </source>
</evidence>
<reference evidence="15 16" key="1">
    <citation type="journal article" date="2009" name="Science">
        <title>Green evolution and dynamic adaptations revealed by genomes of the marine picoeukaryotes Micromonas.</title>
        <authorList>
            <person name="Worden A.Z."/>
            <person name="Lee J.H."/>
            <person name="Mock T."/>
            <person name="Rouze P."/>
            <person name="Simmons M.P."/>
            <person name="Aerts A.L."/>
            <person name="Allen A.E."/>
            <person name="Cuvelier M.L."/>
            <person name="Derelle E."/>
            <person name="Everett M.V."/>
            <person name="Foulon E."/>
            <person name="Grimwood J."/>
            <person name="Gundlach H."/>
            <person name="Henrissat B."/>
            <person name="Napoli C."/>
            <person name="McDonald S.M."/>
            <person name="Parker M.S."/>
            <person name="Rombauts S."/>
            <person name="Salamov A."/>
            <person name="Von Dassow P."/>
            <person name="Badger J.H."/>
            <person name="Coutinho P.M."/>
            <person name="Demir E."/>
            <person name="Dubchak I."/>
            <person name="Gentemann C."/>
            <person name="Eikrem W."/>
            <person name="Gready J.E."/>
            <person name="John U."/>
            <person name="Lanier W."/>
            <person name="Lindquist E.A."/>
            <person name="Lucas S."/>
            <person name="Mayer K.F."/>
            <person name="Moreau H."/>
            <person name="Not F."/>
            <person name="Otillar R."/>
            <person name="Panaud O."/>
            <person name="Pangilinan J."/>
            <person name="Paulsen I."/>
            <person name="Piegu B."/>
            <person name="Poliakov A."/>
            <person name="Robbens S."/>
            <person name="Schmutz J."/>
            <person name="Toulza E."/>
            <person name="Wyss T."/>
            <person name="Zelensky A."/>
            <person name="Zhou K."/>
            <person name="Armbrust E.V."/>
            <person name="Bhattacharya D."/>
            <person name="Goodenough U.W."/>
            <person name="Van de Peer Y."/>
            <person name="Grigoriev I.V."/>
        </authorList>
    </citation>
    <scope>NUCLEOTIDE SEQUENCE [LARGE SCALE GENOMIC DNA]</scope>
    <source>
        <strain evidence="16">RCC299 / NOUM17</strain>
    </source>
</reference>
<dbReference type="EMBL" id="CP001327">
    <property type="protein sequence ID" value="ACO64530.1"/>
    <property type="molecule type" value="Genomic_DNA"/>
</dbReference>
<evidence type="ECO:0000259" key="13">
    <source>
        <dbReference type="PROSITE" id="PS51017"/>
    </source>
</evidence>
<protein>
    <recommendedName>
        <fullName evidence="17">SAM-dependent MTase RsmB/NOP-type domain-containing protein</fullName>
    </recommendedName>
</protein>
<dbReference type="PROSITE" id="PS01153">
    <property type="entry name" value="NOL1_NOP2_SUN"/>
    <property type="match status" value="1"/>
</dbReference>
<evidence type="ECO:0000256" key="11">
    <source>
        <dbReference type="PROSITE-ProRule" id="PRU01023"/>
    </source>
</evidence>
<dbReference type="InterPro" id="IPR057286">
    <property type="entry name" value="PUA_NSUN2"/>
</dbReference>
<dbReference type="Pfam" id="PF01189">
    <property type="entry name" value="Methyltr_RsmB-F"/>
    <property type="match status" value="1"/>
</dbReference>
<dbReference type="InterPro" id="IPR001678">
    <property type="entry name" value="MeTrfase_RsmB-F_NOP2_dom"/>
</dbReference>
<dbReference type="InterPro" id="IPR049560">
    <property type="entry name" value="MeTrfase_RsmB-F_NOP2_cat"/>
</dbReference>
<evidence type="ECO:0000256" key="7">
    <source>
        <dbReference type="ARBA" id="ARBA00022694"/>
    </source>
</evidence>
<dbReference type="GO" id="GO:0005634">
    <property type="term" value="C:nucleus"/>
    <property type="evidence" value="ECO:0007669"/>
    <property type="project" value="UniProtKB-SubCell"/>
</dbReference>
<dbReference type="GO" id="GO:0000049">
    <property type="term" value="F:tRNA binding"/>
    <property type="evidence" value="ECO:0007669"/>
    <property type="project" value="UniProtKB-KW"/>
</dbReference>
<evidence type="ECO:0000256" key="12">
    <source>
        <dbReference type="SAM" id="MobiDB-lite"/>
    </source>
</evidence>
<dbReference type="PRINTS" id="PR02008">
    <property type="entry name" value="RCMTFAMILY"/>
</dbReference>
<dbReference type="InterPro" id="IPR023270">
    <property type="entry name" value="RCMT_NCL1"/>
</dbReference>
<dbReference type="Gene3D" id="3.40.50.150">
    <property type="entry name" value="Vaccinia Virus protein VP39"/>
    <property type="match status" value="1"/>
</dbReference>
<dbReference type="FunFam" id="3.40.50.150:FF:000271">
    <property type="entry name" value="NOL1/NOP2/Sun family protein"/>
    <property type="match status" value="1"/>
</dbReference>
<comment type="subcellular location">
    <subcellularLocation>
        <location evidence="1 10">Nucleus</location>
    </subcellularLocation>
</comment>
<evidence type="ECO:0000256" key="2">
    <source>
        <dbReference type="ARBA" id="ARBA00007494"/>
    </source>
</evidence>
<dbReference type="Pfam" id="PF25376">
    <property type="entry name" value="Pre-PUA_NSUN2"/>
    <property type="match status" value="1"/>
</dbReference>
<dbReference type="OMA" id="QLFTEYV"/>
<dbReference type="InterPro" id="IPR023267">
    <property type="entry name" value="RCMT"/>
</dbReference>
<gene>
    <name evidence="15" type="ORF">MICPUN_59410</name>
</gene>
<evidence type="ECO:0008006" key="17">
    <source>
        <dbReference type="Google" id="ProtNLM"/>
    </source>
</evidence>
<dbReference type="PROSITE" id="PS51017">
    <property type="entry name" value="CCT"/>
    <property type="match status" value="1"/>
</dbReference>
<evidence type="ECO:0000256" key="8">
    <source>
        <dbReference type="ARBA" id="ARBA00022884"/>
    </source>
</evidence>
<feature type="compositionally biased region" description="Basic and acidic residues" evidence="12">
    <location>
        <begin position="976"/>
        <end position="1007"/>
    </location>
</feature>
<dbReference type="InParanoid" id="C1E8K9"/>
<dbReference type="GO" id="GO:0030488">
    <property type="term" value="P:tRNA methylation"/>
    <property type="evidence" value="ECO:0007669"/>
    <property type="project" value="UniProtKB-ARBA"/>
</dbReference>
<accession>C1E8K9</accession>
<dbReference type="eggNOG" id="KOG1601">
    <property type="taxonomic scope" value="Eukaryota"/>
</dbReference>
<feature type="domain" description="SAM-dependent MTase RsmB/NOP-type" evidence="14">
    <location>
        <begin position="75"/>
        <end position="437"/>
    </location>
</feature>
<dbReference type="OrthoDB" id="6093671at2759"/>
<keyword evidence="4 11" id="KW-0489">Methyltransferase</keyword>
<dbReference type="PANTHER" id="PTHR22808">
    <property type="entry name" value="NCL1 YEAST -RELATED NOL1/NOP2/FMU SUN DOMAIN-CONTAINING"/>
    <property type="match status" value="1"/>
</dbReference>
<keyword evidence="7" id="KW-0819">tRNA processing</keyword>
<keyword evidence="8 11" id="KW-0694">RNA-binding</keyword>
<evidence type="ECO:0000256" key="9">
    <source>
        <dbReference type="ARBA" id="ARBA00023242"/>
    </source>
</evidence>
<organism evidence="15 16">
    <name type="scientific">Micromonas commoda (strain RCC299 / NOUM17 / CCMP2709)</name>
    <name type="common">Picoplanktonic green alga</name>
    <dbReference type="NCBI Taxonomy" id="296587"/>
    <lineage>
        <taxon>Eukaryota</taxon>
        <taxon>Viridiplantae</taxon>
        <taxon>Chlorophyta</taxon>
        <taxon>Mamiellophyceae</taxon>
        <taxon>Mamiellales</taxon>
        <taxon>Mamiellaceae</taxon>
        <taxon>Micromonas</taxon>
    </lineage>
</organism>
<feature type="region of interest" description="Disordered" evidence="12">
    <location>
        <begin position="735"/>
        <end position="766"/>
    </location>
</feature>
<dbReference type="Pfam" id="PF25378">
    <property type="entry name" value="PUA_NSUN2"/>
    <property type="match status" value="1"/>
</dbReference>
<feature type="active site" description="Nucleophile" evidence="11">
    <location>
        <position position="334"/>
    </location>
</feature>
<keyword evidence="5 11" id="KW-0808">Transferase</keyword>
<dbReference type="RefSeq" id="XP_002503272.1">
    <property type="nucleotide sequence ID" value="XM_002503226.1"/>
</dbReference>
<sequence>MGGRYNNKKRKGGGGDDRILKRDFKKGKRENVWDPKKSRVPDAKGEYKPYCKENEKFEEYYKGQRIVPEDEWDAFMESLRTPLPTSFRINGTGKFALDIRDQIENKLFAKVNEGDQSIDEEGNVVEPPRAVRWYPDRLAWQFNYSRQQLRRLPFLESIHDFVKRANEYGSITRQETVSMIPAFFLNITPDHRVLDMCAAPGSKTFQLLEMLHGSLGEEKEKLPTGFVIANDVDLKRCNLLTHQTKRANSPGLLVTNHEAQHFPDIVSRGGRTFQFDAILCDVPCSGDGTMRKAPDIWPRWSVGNGNGLHPLQLKIAVRAAQLLKIGGRLVYSTCTFNPIEDEAVVAALLQQSEGSLKLLDMSDQLPKLVRSPGIHTWEVHTKAGKANSFEEAQEVAKVHPTMFPDPSYAKLPLERCMRILPHQDDTGGFFIAVFEKVAEMPASLNPGPKKLKGPITIKTDLNVVKDSVKVELTLVNTHELRAEREAIAANGGAPLEPEAELLLTEVRGGGTRNRQGGGSQFGGLDPILPVSDTKVIHSIRDTYGIDLAKLPLDKNAVTRTADNTRPKRIYALTDGLREYLAADHREQLKVIAAGLKVFERQEHKDATASEGACDYRLVQDGLHVMLPFVNRQIIHPTIDELRLILQRRSLQLPGAEDPEKPDRAKFMDDATKAEVNAAVSGSCVFVPRISAADASALPAGCSPEEIAIACWKGKSSVNLLVSKVETDHLLEKLGMDVNKNGPKGGGMDTTSQTRKTRLATPRPWSEGARAEGALASLAGIAAVAEEGTGLDDAAKREAPAAAAQMHMPPGYPGMPPFFGMPPNPAAAAAAAAAAGMPFPPFPFPPIGQPGDGTNPPPMNPFPPCPPGVDPMLYAQHMGAAASAAAVSASAAGPLGSSAAAAEFVSKFYSVLQGAVQHQQETFGRVGAASTSAERRAEAIARFLKKRKERNFEKKVRYASRKRLAEARPRVRGQFVRLKEGEEVDDHDEHEAEEKQGSGGDDVSHEGEDGSGGGSNNGGSGSGSKENSASPTRHASTQDED</sequence>
<dbReference type="InterPro" id="IPR057285">
    <property type="entry name" value="Pre-PUA_NSUN2"/>
</dbReference>
<dbReference type="PROSITE" id="PS51686">
    <property type="entry name" value="SAM_MT_RSMB_NOP"/>
    <property type="match status" value="1"/>
</dbReference>
<dbReference type="eggNOG" id="KOG2198">
    <property type="taxonomic scope" value="Eukaryota"/>
</dbReference>
<evidence type="ECO:0000256" key="6">
    <source>
        <dbReference type="ARBA" id="ARBA00022691"/>
    </source>
</evidence>
<dbReference type="InterPro" id="IPR018314">
    <property type="entry name" value="RsmB/NOL1/NOP2-like_CS"/>
</dbReference>
<dbReference type="Proteomes" id="UP000002009">
    <property type="component" value="Chromosome 6"/>
</dbReference>
<evidence type="ECO:0000256" key="3">
    <source>
        <dbReference type="ARBA" id="ARBA00022555"/>
    </source>
</evidence>
<proteinExistence type="inferred from homology"/>
<evidence type="ECO:0000256" key="1">
    <source>
        <dbReference type="ARBA" id="ARBA00004123"/>
    </source>
</evidence>
<evidence type="ECO:0000313" key="15">
    <source>
        <dbReference type="EMBL" id="ACO64530.1"/>
    </source>
</evidence>
<keyword evidence="6 11" id="KW-0949">S-adenosyl-L-methionine</keyword>
<keyword evidence="3" id="KW-0820">tRNA-binding</keyword>
<comment type="caution">
    <text evidence="11">Lacks conserved residue(s) required for the propagation of feature annotation.</text>
</comment>
<dbReference type="PRINTS" id="PR02011">
    <property type="entry name" value="RCMTNCL1"/>
</dbReference>
<evidence type="ECO:0000256" key="4">
    <source>
        <dbReference type="ARBA" id="ARBA00022603"/>
    </source>
</evidence>
<feature type="compositionally biased region" description="Gly residues" evidence="12">
    <location>
        <begin position="1009"/>
        <end position="1021"/>
    </location>
</feature>
<evidence type="ECO:0000256" key="10">
    <source>
        <dbReference type="PROSITE-ProRule" id="PRU00357"/>
    </source>
</evidence>
<feature type="domain" description="CCT" evidence="13">
    <location>
        <begin position="935"/>
        <end position="977"/>
    </location>
</feature>
<dbReference type="KEGG" id="mis:MICPUN_59410"/>
<evidence type="ECO:0000256" key="5">
    <source>
        <dbReference type="ARBA" id="ARBA00022679"/>
    </source>
</evidence>
<feature type="region of interest" description="Disordered" evidence="12">
    <location>
        <begin position="975"/>
        <end position="1040"/>
    </location>
</feature>
<comment type="similarity">
    <text evidence="2 11">Belongs to the class I-like SAM-binding methyltransferase superfamily. RsmB/NOP family.</text>
</comment>
<dbReference type="GeneID" id="8244201"/>
<dbReference type="GO" id="GO:0016428">
    <property type="term" value="F:tRNA (cytidine-5-)-methyltransferase activity"/>
    <property type="evidence" value="ECO:0007669"/>
    <property type="project" value="InterPro"/>
</dbReference>
<feature type="binding site" evidence="11">
    <location>
        <begin position="197"/>
        <end position="203"/>
    </location>
    <ligand>
        <name>S-adenosyl-L-methionine</name>
        <dbReference type="ChEBI" id="CHEBI:59789"/>
    </ligand>
</feature>
<feature type="compositionally biased region" description="Basic residues" evidence="12">
    <location>
        <begin position="1"/>
        <end position="12"/>
    </location>
</feature>
<keyword evidence="16" id="KW-1185">Reference proteome</keyword>
<dbReference type="FunCoup" id="C1E8K9">
    <property type="interactions" value="2096"/>
</dbReference>
<evidence type="ECO:0000259" key="14">
    <source>
        <dbReference type="PROSITE" id="PS51686"/>
    </source>
</evidence>
<keyword evidence="9 10" id="KW-0539">Nucleus</keyword>
<dbReference type="AlphaFoldDB" id="C1E8K9"/>
<dbReference type="SUPFAM" id="SSF53335">
    <property type="entry name" value="S-adenosyl-L-methionine-dependent methyltransferases"/>
    <property type="match status" value="1"/>
</dbReference>
<dbReference type="Pfam" id="PF06203">
    <property type="entry name" value="CCT"/>
    <property type="match status" value="1"/>
</dbReference>
<feature type="binding site" evidence="11">
    <location>
        <position position="281"/>
    </location>
    <ligand>
        <name>S-adenosyl-L-methionine</name>
        <dbReference type="ChEBI" id="CHEBI:59789"/>
    </ligand>
</feature>
<feature type="region of interest" description="Disordered" evidence="12">
    <location>
        <begin position="1"/>
        <end position="21"/>
    </location>
</feature>
<feature type="binding site" evidence="11">
    <location>
        <position position="231"/>
    </location>
    <ligand>
        <name>S-adenosyl-L-methionine</name>
        <dbReference type="ChEBI" id="CHEBI:59789"/>
    </ligand>
</feature>
<name>C1E8K9_MICCC</name>
<dbReference type="STRING" id="296587.C1E8K9"/>
<dbReference type="PANTHER" id="PTHR22808:SF1">
    <property type="entry name" value="RNA CYTOSINE-C(5)-METHYLTRANSFERASE NSUN2-RELATED"/>
    <property type="match status" value="1"/>
</dbReference>
<dbReference type="InterPro" id="IPR029063">
    <property type="entry name" value="SAM-dependent_MTases_sf"/>
</dbReference>
<dbReference type="InterPro" id="IPR010402">
    <property type="entry name" value="CCT_domain"/>
</dbReference>